<dbReference type="EMBL" id="SMAG01000011">
    <property type="protein sequence ID" value="TCS92583.1"/>
    <property type="molecule type" value="Genomic_DNA"/>
</dbReference>
<gene>
    <name evidence="3" type="ORF">EDD58_11147</name>
</gene>
<dbReference type="PANTHER" id="PTHR34475:SF1">
    <property type="entry name" value="CYTOSKELETON PROTEIN RODZ"/>
    <property type="match status" value="1"/>
</dbReference>
<feature type="region of interest" description="Disordered" evidence="1">
    <location>
        <begin position="119"/>
        <end position="298"/>
    </location>
</feature>
<dbReference type="Gene3D" id="1.10.260.40">
    <property type="entry name" value="lambda repressor-like DNA-binding domains"/>
    <property type="match status" value="1"/>
</dbReference>
<feature type="compositionally biased region" description="Polar residues" evidence="1">
    <location>
        <begin position="206"/>
        <end position="237"/>
    </location>
</feature>
<feature type="compositionally biased region" description="Basic and acidic residues" evidence="1">
    <location>
        <begin position="148"/>
        <end position="162"/>
    </location>
</feature>
<protein>
    <submittedName>
        <fullName evidence="3">Cytoskeletal protein RodZ</fullName>
    </submittedName>
</protein>
<dbReference type="CDD" id="cd00093">
    <property type="entry name" value="HTH_XRE"/>
    <property type="match status" value="1"/>
</dbReference>
<keyword evidence="4" id="KW-1185">Reference proteome</keyword>
<dbReference type="SMART" id="SM00530">
    <property type="entry name" value="HTH_XRE"/>
    <property type="match status" value="1"/>
</dbReference>
<evidence type="ECO:0000313" key="4">
    <source>
        <dbReference type="Proteomes" id="UP000294937"/>
    </source>
</evidence>
<sequence>MSVEIGSFLRQARESIGLSLDQLQEKTRIQKSFLVAIENGEFNKLPSPFYVRTYLRSYANCVKVEPHHILRQYRKEEQRERGLTGVHKVVTEDMLNNSFTSQQTLQLPHLTGQTMSMPTIGSQFQSGANHAKHRTSAHTALTIAKNQELTRKSSDSARRDLGYQRTSGGTRSTPGLPIAESESVPSQSRAVVSKSTNPIKRYADESTVNRTRSADTTPLSGTRNLKDSNPSMRTTDPSMGRVWDKNQTGTQRSQKSAIPADEIPTRSSRSSRSKKELTQSSMPPVASGSIQEIEDQPESQVALRFDQLSRSAVKNNRKSKKATQDFPVKMVSSIAAGILVCGGLVWGATQFFGDDQTDTSSANDKKVTSNNKNQVPSEVMDQTTIATVSESAEQNTYQLSGVKGKVKLTFVGSGGESRVAIANTGIQIESNLMEDKTVTRGFVWDYEYDFDQNKDLWIKIGEPKNISIKVNGREIGSSKLVNVQYTK</sequence>
<dbReference type="GO" id="GO:0003677">
    <property type="term" value="F:DNA binding"/>
    <property type="evidence" value="ECO:0007669"/>
    <property type="project" value="InterPro"/>
</dbReference>
<feature type="compositionally biased region" description="Polar residues" evidence="1">
    <location>
        <begin position="119"/>
        <end position="128"/>
    </location>
</feature>
<dbReference type="PROSITE" id="PS50943">
    <property type="entry name" value="HTH_CROC1"/>
    <property type="match status" value="1"/>
</dbReference>
<evidence type="ECO:0000313" key="3">
    <source>
        <dbReference type="EMBL" id="TCS92583.1"/>
    </source>
</evidence>
<dbReference type="InterPro" id="IPR010982">
    <property type="entry name" value="Lambda_DNA-bd_dom_sf"/>
</dbReference>
<comment type="caution">
    <text evidence="3">The sequence shown here is derived from an EMBL/GenBank/DDBJ whole genome shotgun (WGS) entry which is preliminary data.</text>
</comment>
<name>A0A4R3L190_9BACL</name>
<dbReference type="AlphaFoldDB" id="A0A4R3L190"/>
<dbReference type="RefSeq" id="WP_165875985.1">
    <property type="nucleotide sequence ID" value="NZ_SMAG01000011.1"/>
</dbReference>
<accession>A0A4R3L190</accession>
<feature type="compositionally biased region" description="Polar residues" evidence="1">
    <location>
        <begin position="245"/>
        <end position="256"/>
    </location>
</feature>
<organism evidence="3 4">
    <name type="scientific">Hazenella coriacea</name>
    <dbReference type="NCBI Taxonomy" id="1179467"/>
    <lineage>
        <taxon>Bacteria</taxon>
        <taxon>Bacillati</taxon>
        <taxon>Bacillota</taxon>
        <taxon>Bacilli</taxon>
        <taxon>Bacillales</taxon>
        <taxon>Thermoactinomycetaceae</taxon>
        <taxon>Hazenella</taxon>
    </lineage>
</organism>
<dbReference type="InterPro" id="IPR001387">
    <property type="entry name" value="Cro/C1-type_HTH"/>
</dbReference>
<dbReference type="PANTHER" id="PTHR34475">
    <property type="match status" value="1"/>
</dbReference>
<reference evidence="3 4" key="1">
    <citation type="submission" date="2019-03" db="EMBL/GenBank/DDBJ databases">
        <title>Genomic Encyclopedia of Type Strains, Phase IV (KMG-IV): sequencing the most valuable type-strain genomes for metagenomic binning, comparative biology and taxonomic classification.</title>
        <authorList>
            <person name="Goeker M."/>
        </authorList>
    </citation>
    <scope>NUCLEOTIDE SEQUENCE [LARGE SCALE GENOMIC DNA]</scope>
    <source>
        <strain evidence="3 4">DSM 45707</strain>
    </source>
</reference>
<feature type="compositionally biased region" description="Polar residues" evidence="1">
    <location>
        <begin position="164"/>
        <end position="173"/>
    </location>
</feature>
<dbReference type="Proteomes" id="UP000294937">
    <property type="component" value="Unassembled WGS sequence"/>
</dbReference>
<evidence type="ECO:0000259" key="2">
    <source>
        <dbReference type="PROSITE" id="PS50943"/>
    </source>
</evidence>
<dbReference type="SUPFAM" id="SSF47413">
    <property type="entry name" value="lambda repressor-like DNA-binding domains"/>
    <property type="match status" value="1"/>
</dbReference>
<proteinExistence type="predicted"/>
<feature type="compositionally biased region" description="Polar residues" evidence="1">
    <location>
        <begin position="183"/>
        <end position="198"/>
    </location>
</feature>
<feature type="domain" description="HTH cro/C1-type" evidence="2">
    <location>
        <begin position="9"/>
        <end position="41"/>
    </location>
</feature>
<dbReference type="InterPro" id="IPR050400">
    <property type="entry name" value="Bact_Cytoskel_RodZ"/>
</dbReference>
<dbReference type="Pfam" id="PF13413">
    <property type="entry name" value="HTH_25"/>
    <property type="match status" value="1"/>
</dbReference>
<evidence type="ECO:0000256" key="1">
    <source>
        <dbReference type="SAM" id="MobiDB-lite"/>
    </source>
</evidence>